<sequence>MRNVFETLLHYLHHTWTDITWLGEAVASVKYGADKELQDYLGAAVASAGYVGAAYGMDYIDNVDLAGNTEKALQSVMHYLPPQAALWVGKLVSSFVTKSIFGLMF</sequence>
<reference evidence="1 2" key="1">
    <citation type="submission" date="2019-05" db="EMBL/GenBank/DDBJ databases">
        <title>Another draft genome of Portunus trituberculatus and its Hox gene families provides insights of decapod evolution.</title>
        <authorList>
            <person name="Jeong J.-H."/>
            <person name="Song I."/>
            <person name="Kim S."/>
            <person name="Choi T."/>
            <person name="Kim D."/>
            <person name="Ryu S."/>
            <person name="Kim W."/>
        </authorList>
    </citation>
    <scope>NUCLEOTIDE SEQUENCE [LARGE SCALE GENOMIC DNA]</scope>
    <source>
        <tissue evidence="1">Muscle</tissue>
    </source>
</reference>
<dbReference type="Proteomes" id="UP000324222">
    <property type="component" value="Unassembled WGS sequence"/>
</dbReference>
<accession>A0A5B7I7D8</accession>
<dbReference type="EMBL" id="VSRR010045813">
    <property type="protein sequence ID" value="MPC77407.1"/>
    <property type="molecule type" value="Genomic_DNA"/>
</dbReference>
<gene>
    <name evidence="1" type="ORF">E2C01_071860</name>
</gene>
<comment type="caution">
    <text evidence="1">The sequence shown here is derived from an EMBL/GenBank/DDBJ whole genome shotgun (WGS) entry which is preliminary data.</text>
</comment>
<evidence type="ECO:0000313" key="2">
    <source>
        <dbReference type="Proteomes" id="UP000324222"/>
    </source>
</evidence>
<evidence type="ECO:0000313" key="1">
    <source>
        <dbReference type="EMBL" id="MPC77407.1"/>
    </source>
</evidence>
<keyword evidence="2" id="KW-1185">Reference proteome</keyword>
<organism evidence="1 2">
    <name type="scientific">Portunus trituberculatus</name>
    <name type="common">Swimming crab</name>
    <name type="synonym">Neptunus trituberculatus</name>
    <dbReference type="NCBI Taxonomy" id="210409"/>
    <lineage>
        <taxon>Eukaryota</taxon>
        <taxon>Metazoa</taxon>
        <taxon>Ecdysozoa</taxon>
        <taxon>Arthropoda</taxon>
        <taxon>Crustacea</taxon>
        <taxon>Multicrustacea</taxon>
        <taxon>Malacostraca</taxon>
        <taxon>Eumalacostraca</taxon>
        <taxon>Eucarida</taxon>
        <taxon>Decapoda</taxon>
        <taxon>Pleocyemata</taxon>
        <taxon>Brachyura</taxon>
        <taxon>Eubrachyura</taxon>
        <taxon>Portunoidea</taxon>
        <taxon>Portunidae</taxon>
        <taxon>Portuninae</taxon>
        <taxon>Portunus</taxon>
    </lineage>
</organism>
<dbReference type="AlphaFoldDB" id="A0A5B7I7D8"/>
<protein>
    <submittedName>
        <fullName evidence="1">Uncharacterized protein</fullName>
    </submittedName>
</protein>
<proteinExistence type="predicted"/>
<name>A0A5B7I7D8_PORTR</name>